<comment type="similarity">
    <text evidence="2">Belongs to the FliK family.</text>
</comment>
<sequence>MTATAAVLPAAVPRATPTPEPRDAASSPGKFDQQLDAARQKQASPADDGKKAPSGDQAGKTADTPPAASAPAAVPAKTVAGTAVETTAITKDTDDDAPADGDTPAAALASAMLALLGPATTTLRPPLAGLADAKVGLAGKAVAGDAGAAALLKLNTAATGTAANATADITALPPGAGIMLAAGEARLAASETRLAAVDKPGDAATQPAAALTSHSTGTQAAPTVHQLQIPTPAGGHGFAQELGQQVAWLGGQDVKQARIRLNPEDLGQLDIKVSVNHGRVDVVFNAQHPGAVAAVQQSLPQLDQMLGQHGLSLGHTEVGQHDRGSHNGGEHQTAEGAGIDDVGDIHGLAASPVSVGLLDAFA</sequence>
<keyword evidence="6" id="KW-0969">Cilium</keyword>
<evidence type="ECO:0000256" key="1">
    <source>
        <dbReference type="ARBA" id="ARBA00003944"/>
    </source>
</evidence>
<feature type="compositionally biased region" description="Low complexity" evidence="4">
    <location>
        <begin position="61"/>
        <end position="79"/>
    </location>
</feature>
<dbReference type="InterPro" id="IPR052563">
    <property type="entry name" value="FliK"/>
</dbReference>
<dbReference type="Proteomes" id="UP001596018">
    <property type="component" value="Unassembled WGS sequence"/>
</dbReference>
<evidence type="ECO:0000256" key="4">
    <source>
        <dbReference type="SAM" id="MobiDB-lite"/>
    </source>
</evidence>
<evidence type="ECO:0000256" key="2">
    <source>
        <dbReference type="ARBA" id="ARBA00009149"/>
    </source>
</evidence>
<dbReference type="Pfam" id="PF02120">
    <property type="entry name" value="Flg_hook"/>
    <property type="match status" value="1"/>
</dbReference>
<comment type="function">
    <text evidence="1">Controls the length of the flagellar hook.</text>
</comment>
<dbReference type="InterPro" id="IPR001635">
    <property type="entry name" value="Flag_hook_Flik"/>
</dbReference>
<dbReference type="RefSeq" id="WP_377341000.1">
    <property type="nucleotide sequence ID" value="NZ_JALBWS010000013.1"/>
</dbReference>
<organism evidence="6 7">
    <name type="scientific">Rhodanobacter ginsenosidimutans</name>
    <dbReference type="NCBI Taxonomy" id="490571"/>
    <lineage>
        <taxon>Bacteria</taxon>
        <taxon>Pseudomonadati</taxon>
        <taxon>Pseudomonadota</taxon>
        <taxon>Gammaproteobacteria</taxon>
        <taxon>Lysobacterales</taxon>
        <taxon>Rhodanobacteraceae</taxon>
        <taxon>Rhodanobacter</taxon>
    </lineage>
</organism>
<feature type="region of interest" description="Disordered" evidence="4">
    <location>
        <begin position="1"/>
        <end position="79"/>
    </location>
</feature>
<name>A0ABW0JX50_9GAMM</name>
<dbReference type="InterPro" id="IPR021136">
    <property type="entry name" value="Flagellar_hook_control-like_C"/>
</dbReference>
<gene>
    <name evidence="6" type="ORF">ACFPK0_11915</name>
</gene>
<evidence type="ECO:0000256" key="3">
    <source>
        <dbReference type="ARBA" id="ARBA00022795"/>
    </source>
</evidence>
<dbReference type="PANTHER" id="PTHR37533:SF2">
    <property type="entry name" value="FLAGELLAR HOOK-LENGTH CONTROL PROTEIN"/>
    <property type="match status" value="1"/>
</dbReference>
<evidence type="ECO:0000313" key="6">
    <source>
        <dbReference type="EMBL" id="MFC5440723.1"/>
    </source>
</evidence>
<protein>
    <submittedName>
        <fullName evidence="6">Flagellar hook-length control protein FliK</fullName>
    </submittedName>
</protein>
<keyword evidence="6" id="KW-0282">Flagellum</keyword>
<proteinExistence type="inferred from homology"/>
<evidence type="ECO:0000259" key="5">
    <source>
        <dbReference type="Pfam" id="PF02120"/>
    </source>
</evidence>
<dbReference type="CDD" id="cd17470">
    <property type="entry name" value="T3SS_Flik_C"/>
    <property type="match status" value="1"/>
</dbReference>
<keyword evidence="7" id="KW-1185">Reference proteome</keyword>
<keyword evidence="6" id="KW-0966">Cell projection</keyword>
<accession>A0ABW0JX50</accession>
<feature type="region of interest" description="Disordered" evidence="4">
    <location>
        <begin position="314"/>
        <end position="340"/>
    </location>
</feature>
<reference evidence="7" key="1">
    <citation type="journal article" date="2019" name="Int. J. Syst. Evol. Microbiol.">
        <title>The Global Catalogue of Microorganisms (GCM) 10K type strain sequencing project: providing services to taxonomists for standard genome sequencing and annotation.</title>
        <authorList>
            <consortium name="The Broad Institute Genomics Platform"/>
            <consortium name="The Broad Institute Genome Sequencing Center for Infectious Disease"/>
            <person name="Wu L."/>
            <person name="Ma J."/>
        </authorList>
    </citation>
    <scope>NUCLEOTIDE SEQUENCE [LARGE SCALE GENOMIC DNA]</scope>
    <source>
        <strain evidence="7">KACC 12822</strain>
    </source>
</reference>
<dbReference type="EMBL" id="JBHSMM010000002">
    <property type="protein sequence ID" value="MFC5440723.1"/>
    <property type="molecule type" value="Genomic_DNA"/>
</dbReference>
<feature type="compositionally biased region" description="Low complexity" evidence="4">
    <location>
        <begin position="1"/>
        <end position="17"/>
    </location>
</feature>
<dbReference type="PANTHER" id="PTHR37533">
    <property type="entry name" value="FLAGELLAR HOOK-LENGTH CONTROL PROTEIN"/>
    <property type="match status" value="1"/>
</dbReference>
<comment type="caution">
    <text evidence="6">The sequence shown here is derived from an EMBL/GenBank/DDBJ whole genome shotgun (WGS) entry which is preliminary data.</text>
</comment>
<feature type="domain" description="Flagellar hook-length control protein-like C-terminal" evidence="5">
    <location>
        <begin position="244"/>
        <end position="323"/>
    </location>
</feature>
<dbReference type="PRINTS" id="PR01007">
    <property type="entry name" value="FLGHOOKFLIK"/>
</dbReference>
<keyword evidence="3" id="KW-1005">Bacterial flagellum biogenesis</keyword>
<feature type="compositionally biased region" description="Basic and acidic residues" evidence="4">
    <location>
        <begin position="318"/>
        <end position="333"/>
    </location>
</feature>
<dbReference type="InterPro" id="IPR038610">
    <property type="entry name" value="FliK-like_C_sf"/>
</dbReference>
<evidence type="ECO:0000313" key="7">
    <source>
        <dbReference type="Proteomes" id="UP001596018"/>
    </source>
</evidence>
<dbReference type="Gene3D" id="3.30.750.140">
    <property type="match status" value="1"/>
</dbReference>